<evidence type="ECO:0000256" key="1">
    <source>
        <dbReference type="SAM" id="MobiDB-lite"/>
    </source>
</evidence>
<dbReference type="Proteomes" id="UP001383192">
    <property type="component" value="Unassembled WGS sequence"/>
</dbReference>
<evidence type="ECO:0000313" key="3">
    <source>
        <dbReference type="Proteomes" id="UP001383192"/>
    </source>
</evidence>
<dbReference type="AlphaFoldDB" id="A0AAW0C673"/>
<keyword evidence="3" id="KW-1185">Reference proteome</keyword>
<gene>
    <name evidence="2" type="ORF">VNI00_012625</name>
</gene>
<feature type="compositionally biased region" description="Low complexity" evidence="1">
    <location>
        <begin position="1"/>
        <end position="13"/>
    </location>
</feature>
<feature type="compositionally biased region" description="Basic and acidic residues" evidence="1">
    <location>
        <begin position="18"/>
        <end position="32"/>
    </location>
</feature>
<accession>A0AAW0C673</accession>
<reference evidence="2 3" key="1">
    <citation type="submission" date="2024-01" db="EMBL/GenBank/DDBJ databases">
        <title>A draft genome for a cacao thread blight-causing isolate of Paramarasmius palmivorus.</title>
        <authorList>
            <person name="Baruah I.K."/>
            <person name="Bukari Y."/>
            <person name="Amoako-Attah I."/>
            <person name="Meinhardt L.W."/>
            <person name="Bailey B.A."/>
            <person name="Cohen S.P."/>
        </authorList>
    </citation>
    <scope>NUCLEOTIDE SEQUENCE [LARGE SCALE GENOMIC DNA]</scope>
    <source>
        <strain evidence="2 3">GH-12</strain>
    </source>
</reference>
<name>A0AAW0C673_9AGAR</name>
<feature type="region of interest" description="Disordered" evidence="1">
    <location>
        <begin position="1"/>
        <end position="32"/>
    </location>
</feature>
<comment type="caution">
    <text evidence="2">The sequence shown here is derived from an EMBL/GenBank/DDBJ whole genome shotgun (WGS) entry which is preliminary data.</text>
</comment>
<evidence type="ECO:0000313" key="2">
    <source>
        <dbReference type="EMBL" id="KAK7033626.1"/>
    </source>
</evidence>
<proteinExistence type="predicted"/>
<organism evidence="2 3">
    <name type="scientific">Paramarasmius palmivorus</name>
    <dbReference type="NCBI Taxonomy" id="297713"/>
    <lineage>
        <taxon>Eukaryota</taxon>
        <taxon>Fungi</taxon>
        <taxon>Dikarya</taxon>
        <taxon>Basidiomycota</taxon>
        <taxon>Agaricomycotina</taxon>
        <taxon>Agaricomycetes</taxon>
        <taxon>Agaricomycetidae</taxon>
        <taxon>Agaricales</taxon>
        <taxon>Marasmiineae</taxon>
        <taxon>Marasmiaceae</taxon>
        <taxon>Paramarasmius</taxon>
    </lineage>
</organism>
<dbReference type="EMBL" id="JAYKXP010000060">
    <property type="protein sequence ID" value="KAK7033626.1"/>
    <property type="molecule type" value="Genomic_DNA"/>
</dbReference>
<protein>
    <recommendedName>
        <fullName evidence="4">HAT C-terminal dimerisation domain-containing protein</fullName>
    </recommendedName>
</protein>
<sequence length="111" mass="12366">MPSTSHTPSSTEPPNKPESTRRTPDSAVERQFSRARHNITWERNRLSAQSIRAIMCVGNWSLLGLVHDDIFEKITSDGAVAPLPGEKDLVDVILPDDFDVIEFSDDEDDSS</sequence>
<evidence type="ECO:0008006" key="4">
    <source>
        <dbReference type="Google" id="ProtNLM"/>
    </source>
</evidence>